<accession>A0A137NYU0</accession>
<evidence type="ECO:0000313" key="2">
    <source>
        <dbReference type="EMBL" id="KXN67769.1"/>
    </source>
</evidence>
<keyword evidence="3" id="KW-1185">Reference proteome</keyword>
<gene>
    <name evidence="2" type="ORF">CONCODRAFT_10094</name>
</gene>
<dbReference type="EMBL" id="KQ964613">
    <property type="protein sequence ID" value="KXN67769.1"/>
    <property type="molecule type" value="Genomic_DNA"/>
</dbReference>
<feature type="signal peptide" evidence="1">
    <location>
        <begin position="1"/>
        <end position="18"/>
    </location>
</feature>
<keyword evidence="1" id="KW-0732">Signal</keyword>
<evidence type="ECO:0000313" key="3">
    <source>
        <dbReference type="Proteomes" id="UP000070444"/>
    </source>
</evidence>
<organism evidence="2 3">
    <name type="scientific">Conidiobolus coronatus (strain ATCC 28846 / CBS 209.66 / NRRL 28638)</name>
    <name type="common">Delacroixia coronata</name>
    <dbReference type="NCBI Taxonomy" id="796925"/>
    <lineage>
        <taxon>Eukaryota</taxon>
        <taxon>Fungi</taxon>
        <taxon>Fungi incertae sedis</taxon>
        <taxon>Zoopagomycota</taxon>
        <taxon>Entomophthoromycotina</taxon>
        <taxon>Entomophthoromycetes</taxon>
        <taxon>Entomophthorales</taxon>
        <taxon>Ancylistaceae</taxon>
        <taxon>Conidiobolus</taxon>
    </lineage>
</organism>
<sequence>MNLAILLTLNSIVSASSAKCFFRFSWKPELSKKITEICCFESVGEFTFKTCCFFKVGSAEFYD</sequence>
<name>A0A137NYU0_CONC2</name>
<reference evidence="2 3" key="1">
    <citation type="journal article" date="2015" name="Genome Biol. Evol.">
        <title>Phylogenomic analyses indicate that early fungi evolved digesting cell walls of algal ancestors of land plants.</title>
        <authorList>
            <person name="Chang Y."/>
            <person name="Wang S."/>
            <person name="Sekimoto S."/>
            <person name="Aerts A.L."/>
            <person name="Choi C."/>
            <person name="Clum A."/>
            <person name="LaButti K.M."/>
            <person name="Lindquist E.A."/>
            <person name="Yee Ngan C."/>
            <person name="Ohm R.A."/>
            <person name="Salamov A.A."/>
            <person name="Grigoriev I.V."/>
            <person name="Spatafora J.W."/>
            <person name="Berbee M.L."/>
        </authorList>
    </citation>
    <scope>NUCLEOTIDE SEQUENCE [LARGE SCALE GENOMIC DNA]</scope>
    <source>
        <strain evidence="2 3">NRRL 28638</strain>
    </source>
</reference>
<dbReference type="AlphaFoldDB" id="A0A137NYU0"/>
<protein>
    <submittedName>
        <fullName evidence="2">Uncharacterized protein</fullName>
    </submittedName>
</protein>
<feature type="chain" id="PRO_5007294221" evidence="1">
    <location>
        <begin position="19"/>
        <end position="63"/>
    </location>
</feature>
<proteinExistence type="predicted"/>
<evidence type="ECO:0000256" key="1">
    <source>
        <dbReference type="SAM" id="SignalP"/>
    </source>
</evidence>
<dbReference type="Proteomes" id="UP000070444">
    <property type="component" value="Unassembled WGS sequence"/>
</dbReference>